<keyword evidence="4" id="KW-1185">Reference proteome</keyword>
<name>A0A3N6LUP5_9EURY</name>
<organism evidence="3 4">
    <name type="scientific">Natrarchaeobius halalkaliphilus</name>
    <dbReference type="NCBI Taxonomy" id="1679091"/>
    <lineage>
        <taxon>Archaea</taxon>
        <taxon>Methanobacteriati</taxon>
        <taxon>Methanobacteriota</taxon>
        <taxon>Stenosarchaea group</taxon>
        <taxon>Halobacteria</taxon>
        <taxon>Halobacteriales</taxon>
        <taxon>Natrialbaceae</taxon>
        <taxon>Natrarchaeobius</taxon>
    </lineage>
</organism>
<dbReference type="EMBL" id="REFY01000002">
    <property type="protein sequence ID" value="RQG91294.1"/>
    <property type="molecule type" value="Genomic_DNA"/>
</dbReference>
<comment type="caution">
    <text evidence="3">The sequence shown here is derived from an EMBL/GenBank/DDBJ whole genome shotgun (WGS) entry which is preliminary data.</text>
</comment>
<evidence type="ECO:0000313" key="3">
    <source>
        <dbReference type="EMBL" id="RQG91294.1"/>
    </source>
</evidence>
<dbReference type="OrthoDB" id="205804at2157"/>
<proteinExistence type="predicted"/>
<keyword evidence="2" id="KW-1133">Transmembrane helix</keyword>
<feature type="transmembrane region" description="Helical" evidence="2">
    <location>
        <begin position="81"/>
        <end position="101"/>
    </location>
</feature>
<dbReference type="AlphaFoldDB" id="A0A3N6LUP5"/>
<evidence type="ECO:0000256" key="1">
    <source>
        <dbReference type="SAM" id="MobiDB-lite"/>
    </source>
</evidence>
<keyword evidence="2" id="KW-0812">Transmembrane</keyword>
<feature type="transmembrane region" description="Helical" evidence="2">
    <location>
        <begin position="55"/>
        <end position="75"/>
    </location>
</feature>
<feature type="compositionally biased region" description="Basic and acidic residues" evidence="1">
    <location>
        <begin position="11"/>
        <end position="50"/>
    </location>
</feature>
<dbReference type="RefSeq" id="WP_124177418.1">
    <property type="nucleotide sequence ID" value="NZ_REFY01000002.1"/>
</dbReference>
<evidence type="ECO:0000256" key="2">
    <source>
        <dbReference type="SAM" id="Phobius"/>
    </source>
</evidence>
<dbReference type="Proteomes" id="UP000273828">
    <property type="component" value="Unassembled WGS sequence"/>
</dbReference>
<protein>
    <submittedName>
        <fullName evidence="3">Uncharacterized protein</fullName>
    </submittedName>
</protein>
<keyword evidence="2" id="KW-0472">Membrane</keyword>
<gene>
    <name evidence="3" type="ORF">EA462_04720</name>
</gene>
<evidence type="ECO:0000313" key="4">
    <source>
        <dbReference type="Proteomes" id="UP000273828"/>
    </source>
</evidence>
<reference evidence="3 4" key="1">
    <citation type="submission" date="2018-10" db="EMBL/GenBank/DDBJ databases">
        <title>Natrarchaeobius chitinivorans gen. nov., sp. nov., and Natrarchaeobius haloalkaliphilus sp. nov., alkaliphilic, chitin-utilizing haloarchaea from hypersaline alkaline lakes.</title>
        <authorList>
            <person name="Sorokin D.Y."/>
            <person name="Elcheninov A.G."/>
            <person name="Kostrikina N.A."/>
            <person name="Bale N.J."/>
            <person name="Sinninghe Damste J.S."/>
            <person name="Khijniak T.V."/>
            <person name="Kublanov I.V."/>
            <person name="Toshchakov S.V."/>
        </authorList>
    </citation>
    <scope>NUCLEOTIDE SEQUENCE [LARGE SCALE GENOMIC DNA]</scope>
    <source>
        <strain evidence="3 4">AArcht-Sl</strain>
    </source>
</reference>
<accession>A0A3N6LUP5</accession>
<feature type="region of interest" description="Disordered" evidence="1">
    <location>
        <begin position="1"/>
        <end position="51"/>
    </location>
</feature>
<sequence length="104" mass="11158">MSRGRGPGSEANDRGRRRPDRESGRRRREGNDRSPSRRSDSRFGGDDGRTGRRRLGVAFVVLVGLSGTTMALQGGASPSTVGLATAVGLIAGGALLWYLIWMTR</sequence>